<evidence type="ECO:0000256" key="1">
    <source>
        <dbReference type="ARBA" id="ARBA00022679"/>
    </source>
</evidence>
<dbReference type="EnsemblPlants" id="OB02G24780.1">
    <property type="protein sequence ID" value="OB02G24780.1"/>
    <property type="gene ID" value="OB02G24780"/>
</dbReference>
<sequence length="252" mass="27486">MMTARMDSHAKAKFFSPDVVDDKLLATFTLSRDNLQSIKDIVAGVAARRGVPAPRCTSIVATFAVIWHCHIRTAQGDEEAEPQSDGRAHLVFLTDHRSRMEPRVPDNYLGNCVGPCFAAAPRKDIAVTAGTDGLFTTCSVIAAAIDEGTRYGHDYWDRCSELAKEVITADVPPLSVAGSPRFRVYDVDFGFGRPAKVEVVSVAKTGAMAVAEVRGGSGGIEHTPYRYCQWPTTRSVFSLAPCTEFEKFRVII</sequence>
<keyword evidence="4" id="KW-1185">Reference proteome</keyword>
<protein>
    <submittedName>
        <fullName evidence="3">Uncharacterized protein</fullName>
    </submittedName>
</protein>
<dbReference type="PANTHER" id="PTHR31625">
    <property type="match status" value="1"/>
</dbReference>
<keyword evidence="1" id="KW-0808">Transferase</keyword>
<organism evidence="3">
    <name type="scientific">Oryza brachyantha</name>
    <name type="common">malo sina</name>
    <dbReference type="NCBI Taxonomy" id="4533"/>
    <lineage>
        <taxon>Eukaryota</taxon>
        <taxon>Viridiplantae</taxon>
        <taxon>Streptophyta</taxon>
        <taxon>Embryophyta</taxon>
        <taxon>Tracheophyta</taxon>
        <taxon>Spermatophyta</taxon>
        <taxon>Magnoliopsida</taxon>
        <taxon>Liliopsida</taxon>
        <taxon>Poales</taxon>
        <taxon>Poaceae</taxon>
        <taxon>BOP clade</taxon>
        <taxon>Oryzoideae</taxon>
        <taxon>Oryzeae</taxon>
        <taxon>Oryzinae</taxon>
        <taxon>Oryza</taxon>
    </lineage>
</organism>
<dbReference type="AlphaFoldDB" id="J3LCW1"/>
<dbReference type="Pfam" id="PF02458">
    <property type="entry name" value="Transferase"/>
    <property type="match status" value="1"/>
</dbReference>
<dbReference type="OMA" id="CHIRTAQ"/>
<keyword evidence="2" id="KW-0012">Acyltransferase</keyword>
<evidence type="ECO:0000313" key="4">
    <source>
        <dbReference type="Proteomes" id="UP000006038"/>
    </source>
</evidence>
<dbReference type="eggNOG" id="ENOG502QPXT">
    <property type="taxonomic scope" value="Eukaryota"/>
</dbReference>
<evidence type="ECO:0000313" key="3">
    <source>
        <dbReference type="EnsemblPlants" id="OB02G24780.1"/>
    </source>
</evidence>
<dbReference type="Proteomes" id="UP000006038">
    <property type="component" value="Unassembled WGS sequence"/>
</dbReference>
<name>J3LCW1_ORYBR</name>
<dbReference type="InterPro" id="IPR023213">
    <property type="entry name" value="CAT-like_dom_sf"/>
</dbReference>
<dbReference type="HOGENOM" id="CLU_014546_7_1_1"/>
<dbReference type="GO" id="GO:0050734">
    <property type="term" value="F:hydroxycinnamoyltransferase activity"/>
    <property type="evidence" value="ECO:0007669"/>
    <property type="project" value="UniProtKB-ARBA"/>
</dbReference>
<proteinExistence type="predicted"/>
<reference evidence="3" key="1">
    <citation type="submission" date="2013-04" db="UniProtKB">
        <authorList>
            <consortium name="EnsemblPlants"/>
        </authorList>
    </citation>
    <scope>IDENTIFICATION</scope>
</reference>
<accession>J3LCW1</accession>
<dbReference type="InterPro" id="IPR051504">
    <property type="entry name" value="Plant_metabolite_acyltrans"/>
</dbReference>
<dbReference type="STRING" id="4533.J3LCW1"/>
<dbReference type="Gramene" id="OB02G24780.1">
    <property type="protein sequence ID" value="OB02G24780.1"/>
    <property type="gene ID" value="OB02G24780"/>
</dbReference>
<dbReference type="Gene3D" id="3.30.559.10">
    <property type="entry name" value="Chloramphenicol acetyltransferase-like domain"/>
    <property type="match status" value="1"/>
</dbReference>
<evidence type="ECO:0000256" key="2">
    <source>
        <dbReference type="ARBA" id="ARBA00023315"/>
    </source>
</evidence>